<dbReference type="HAMAP" id="MF_00649">
    <property type="entry name" value="DNA_gyrase_inhibitor_YacG"/>
    <property type="match status" value="1"/>
</dbReference>
<sequence length="74" mass="7958">MSTTIPGRDGLPAARKVPCPSCGGPSLFAPSNRWRPFCSERCRNVDLGAWATERYRVAAPPDPSDDDDPPPTSS</sequence>
<feature type="binding site" evidence="3">
    <location>
        <position position="19"/>
    </location>
    <ligand>
        <name>Zn(2+)</name>
        <dbReference type="ChEBI" id="CHEBI:29105"/>
    </ligand>
</feature>
<dbReference type="InterPro" id="IPR013088">
    <property type="entry name" value="Znf_NHR/GATA"/>
</dbReference>
<gene>
    <name evidence="3" type="primary">yacG</name>
    <name evidence="5" type="ORF">HLB44_33470</name>
</gene>
<reference evidence="5 6" key="1">
    <citation type="submission" date="2020-05" db="EMBL/GenBank/DDBJ databases">
        <title>Aquincola sp. isolate from soil.</title>
        <authorList>
            <person name="Han J."/>
            <person name="Kim D.-U."/>
        </authorList>
    </citation>
    <scope>NUCLEOTIDE SEQUENCE [LARGE SCALE GENOMIC DNA]</scope>
    <source>
        <strain evidence="5 6">S2</strain>
    </source>
</reference>
<dbReference type="Proteomes" id="UP000737171">
    <property type="component" value="Unassembled WGS sequence"/>
</dbReference>
<feature type="binding site" evidence="3">
    <location>
        <position position="22"/>
    </location>
    <ligand>
        <name>Zn(2+)</name>
        <dbReference type="ChEBI" id="CHEBI:29105"/>
    </ligand>
</feature>
<name>A0ABX2ETD8_9BURK</name>
<keyword evidence="6" id="KW-1185">Reference proteome</keyword>
<dbReference type="RefSeq" id="WP_173134080.1">
    <property type="nucleotide sequence ID" value="NZ_JABRWJ010000015.1"/>
</dbReference>
<evidence type="ECO:0000256" key="4">
    <source>
        <dbReference type="SAM" id="MobiDB-lite"/>
    </source>
</evidence>
<feature type="binding site" evidence="3">
    <location>
        <position position="38"/>
    </location>
    <ligand>
        <name>Zn(2+)</name>
        <dbReference type="ChEBI" id="CHEBI:29105"/>
    </ligand>
</feature>
<dbReference type="SUPFAM" id="SSF57716">
    <property type="entry name" value="Glucocorticoid receptor-like (DNA-binding domain)"/>
    <property type="match status" value="1"/>
</dbReference>
<organism evidence="5 6">
    <name type="scientific">Pseudaquabacterium terrae</name>
    <dbReference type="NCBI Taxonomy" id="2732868"/>
    <lineage>
        <taxon>Bacteria</taxon>
        <taxon>Pseudomonadati</taxon>
        <taxon>Pseudomonadota</taxon>
        <taxon>Betaproteobacteria</taxon>
        <taxon>Burkholderiales</taxon>
        <taxon>Sphaerotilaceae</taxon>
        <taxon>Pseudaquabacterium</taxon>
    </lineage>
</organism>
<accession>A0ABX2ETD8</accession>
<comment type="function">
    <text evidence="3">Inhibits all the catalytic activities of DNA gyrase by preventing its interaction with DNA. Acts by binding directly to the C-terminal domain of GyrB, which probably disrupts DNA binding by the gyrase.</text>
</comment>
<evidence type="ECO:0000256" key="3">
    <source>
        <dbReference type="HAMAP-Rule" id="MF_00649"/>
    </source>
</evidence>
<comment type="cofactor">
    <cofactor evidence="3">
        <name>Zn(2+)</name>
        <dbReference type="ChEBI" id="CHEBI:29105"/>
    </cofactor>
    <text evidence="3">Binds 1 zinc ion.</text>
</comment>
<dbReference type="Gene3D" id="3.30.50.10">
    <property type="entry name" value="Erythroid Transcription Factor GATA-1, subunit A"/>
    <property type="match status" value="1"/>
</dbReference>
<evidence type="ECO:0000313" key="5">
    <source>
        <dbReference type="EMBL" id="NRF71908.1"/>
    </source>
</evidence>
<feature type="region of interest" description="Disordered" evidence="4">
    <location>
        <begin position="54"/>
        <end position="74"/>
    </location>
</feature>
<evidence type="ECO:0000313" key="6">
    <source>
        <dbReference type="Proteomes" id="UP000737171"/>
    </source>
</evidence>
<evidence type="ECO:0000256" key="2">
    <source>
        <dbReference type="ARBA" id="ARBA00022833"/>
    </source>
</evidence>
<comment type="caution">
    <text evidence="5">The sequence shown here is derived from an EMBL/GenBank/DDBJ whole genome shotgun (WGS) entry which is preliminary data.</text>
</comment>
<dbReference type="PANTHER" id="PTHR36150:SF1">
    <property type="entry name" value="DNA GYRASE INHIBITOR YACG"/>
    <property type="match status" value="1"/>
</dbReference>
<comment type="similarity">
    <text evidence="3">Belongs to the DNA gyrase inhibitor YacG family.</text>
</comment>
<feature type="compositionally biased region" description="Acidic residues" evidence="4">
    <location>
        <begin position="63"/>
        <end position="74"/>
    </location>
</feature>
<dbReference type="InterPro" id="IPR005584">
    <property type="entry name" value="DNA_gyrase_inhibitor_YacG"/>
</dbReference>
<evidence type="ECO:0000256" key="1">
    <source>
        <dbReference type="ARBA" id="ARBA00022723"/>
    </source>
</evidence>
<proteinExistence type="inferred from homology"/>
<protein>
    <recommendedName>
        <fullName evidence="3">DNA gyrase inhibitor YacG</fullName>
    </recommendedName>
</protein>
<comment type="subunit">
    <text evidence="3">Interacts with GyrB.</text>
</comment>
<keyword evidence="2 3" id="KW-0862">Zinc</keyword>
<dbReference type="EMBL" id="JABRWJ010000015">
    <property type="protein sequence ID" value="NRF71908.1"/>
    <property type="molecule type" value="Genomic_DNA"/>
</dbReference>
<feature type="binding site" evidence="3">
    <location>
        <position position="42"/>
    </location>
    <ligand>
        <name>Zn(2+)</name>
        <dbReference type="ChEBI" id="CHEBI:29105"/>
    </ligand>
</feature>
<keyword evidence="1 3" id="KW-0479">Metal-binding</keyword>
<dbReference type="Pfam" id="PF03884">
    <property type="entry name" value="YacG"/>
    <property type="match status" value="1"/>
</dbReference>
<dbReference type="PANTHER" id="PTHR36150">
    <property type="entry name" value="DNA GYRASE INHIBITOR YACG"/>
    <property type="match status" value="1"/>
</dbReference>